<proteinExistence type="predicted"/>
<dbReference type="AlphaFoldDB" id="A0A9P4XNN4"/>
<dbReference type="EMBL" id="QLNT01000003">
    <property type="protein sequence ID" value="KAF3075654.1"/>
    <property type="molecule type" value="Genomic_DNA"/>
</dbReference>
<name>A0A9P4XNN4_9HYPO</name>
<organism evidence="1 2">
    <name type="scientific">Trichoderma lentiforme</name>
    <dbReference type="NCBI Taxonomy" id="1567552"/>
    <lineage>
        <taxon>Eukaryota</taxon>
        <taxon>Fungi</taxon>
        <taxon>Dikarya</taxon>
        <taxon>Ascomycota</taxon>
        <taxon>Pezizomycotina</taxon>
        <taxon>Sordariomycetes</taxon>
        <taxon>Hypocreomycetidae</taxon>
        <taxon>Hypocreales</taxon>
        <taxon>Hypocreaceae</taxon>
        <taxon>Trichoderma</taxon>
    </lineage>
</organism>
<accession>A0A9P4XNN4</accession>
<sequence>MVNPHTKDVQSRAVSGLSPLVTAGLGTYCQAHNSAFWHGPFGSLWLWIGGIPRKGPATTEAKTYERRPGVRRMGRLRWPLGLSPTDDMRCKAYHIAGRFRGSEASCWLSV</sequence>
<evidence type="ECO:0000313" key="2">
    <source>
        <dbReference type="Proteomes" id="UP000801864"/>
    </source>
</evidence>
<protein>
    <submittedName>
        <fullName evidence="1">Uncharacterized protein</fullName>
    </submittedName>
</protein>
<dbReference type="Proteomes" id="UP000801864">
    <property type="component" value="Unassembled WGS sequence"/>
</dbReference>
<keyword evidence="2" id="KW-1185">Reference proteome</keyword>
<reference evidence="1 2" key="1">
    <citation type="submission" date="2018-06" db="EMBL/GenBank/DDBJ databases">
        <title>Genome analysis of cellulolytic fungus Trichoderma lentiforme CFAM-422.</title>
        <authorList>
            <person name="Steindorff A.S."/>
            <person name="Formighieri E.F."/>
            <person name="Midorikawa G.E.O."/>
            <person name="Tamietti M.S."/>
            <person name="Ramos E.Z."/>
            <person name="Silva A.S."/>
            <person name="Bon E.P.S."/>
            <person name="Mendes T.D."/>
            <person name="Damaso M.C.T."/>
            <person name="Favaro L.C.L."/>
        </authorList>
    </citation>
    <scope>NUCLEOTIDE SEQUENCE [LARGE SCALE GENOMIC DNA]</scope>
    <source>
        <strain evidence="1 2">CFAM-422</strain>
    </source>
</reference>
<comment type="caution">
    <text evidence="1">The sequence shown here is derived from an EMBL/GenBank/DDBJ whole genome shotgun (WGS) entry which is preliminary data.</text>
</comment>
<gene>
    <name evidence="1" type="ORF">CFAM422_002236</name>
</gene>
<evidence type="ECO:0000313" key="1">
    <source>
        <dbReference type="EMBL" id="KAF3075654.1"/>
    </source>
</evidence>